<dbReference type="RefSeq" id="WP_184836009.1">
    <property type="nucleotide sequence ID" value="NZ_JACHMN010000002.1"/>
</dbReference>
<dbReference type="EMBL" id="JACHMN010000002">
    <property type="protein sequence ID" value="MBB5869399.1"/>
    <property type="molecule type" value="Genomic_DNA"/>
</dbReference>
<dbReference type="InterPro" id="IPR027417">
    <property type="entry name" value="P-loop_NTPase"/>
</dbReference>
<sequence>MRPAIEGLVRRASDLAPDMVGQGSDRLLPVRPELRDLLPEHGLRRGTTIAITGDEPGATSLLLALLAEASRTGSWCAVVGLPGLGLVAAAESGIALDRLAVVPRPGPEWATVVAALLDGFDVVVTAVTRVTATVAGQLAARARQRGSVLVPFGAGWDGSEITLSTAEHRWHGVGETATRRMTVAARGRGSAARPRRTQFWLPGPAVPESAPPRLRSIH</sequence>
<feature type="region of interest" description="Disordered" evidence="1">
    <location>
        <begin position="185"/>
        <end position="218"/>
    </location>
</feature>
<keyword evidence="3" id="KW-1185">Reference proteome</keyword>
<dbReference type="Proteomes" id="UP000587527">
    <property type="component" value="Unassembled WGS sequence"/>
</dbReference>
<organism evidence="2 3">
    <name type="scientific">Allocatelliglobosispora scoriae</name>
    <dbReference type="NCBI Taxonomy" id="643052"/>
    <lineage>
        <taxon>Bacteria</taxon>
        <taxon>Bacillati</taxon>
        <taxon>Actinomycetota</taxon>
        <taxon>Actinomycetes</taxon>
        <taxon>Micromonosporales</taxon>
        <taxon>Micromonosporaceae</taxon>
        <taxon>Allocatelliglobosispora</taxon>
    </lineage>
</organism>
<reference evidence="2 3" key="1">
    <citation type="submission" date="2020-08" db="EMBL/GenBank/DDBJ databases">
        <title>Sequencing the genomes of 1000 actinobacteria strains.</title>
        <authorList>
            <person name="Klenk H.-P."/>
        </authorList>
    </citation>
    <scope>NUCLEOTIDE SEQUENCE [LARGE SCALE GENOMIC DNA]</scope>
    <source>
        <strain evidence="2 3">DSM 45362</strain>
    </source>
</reference>
<protein>
    <recommendedName>
        <fullName evidence="4">Recombinase A</fullName>
    </recommendedName>
</protein>
<proteinExistence type="predicted"/>
<evidence type="ECO:0008006" key="4">
    <source>
        <dbReference type="Google" id="ProtNLM"/>
    </source>
</evidence>
<dbReference type="Gene3D" id="3.40.50.300">
    <property type="entry name" value="P-loop containing nucleotide triphosphate hydrolases"/>
    <property type="match status" value="1"/>
</dbReference>
<accession>A0A841BQE4</accession>
<evidence type="ECO:0000313" key="3">
    <source>
        <dbReference type="Proteomes" id="UP000587527"/>
    </source>
</evidence>
<evidence type="ECO:0000256" key="1">
    <source>
        <dbReference type="SAM" id="MobiDB-lite"/>
    </source>
</evidence>
<evidence type="ECO:0000313" key="2">
    <source>
        <dbReference type="EMBL" id="MBB5869399.1"/>
    </source>
</evidence>
<comment type="caution">
    <text evidence="2">The sequence shown here is derived from an EMBL/GenBank/DDBJ whole genome shotgun (WGS) entry which is preliminary data.</text>
</comment>
<name>A0A841BQE4_9ACTN</name>
<gene>
    <name evidence="2" type="ORF">F4553_002778</name>
</gene>
<dbReference type="AlphaFoldDB" id="A0A841BQE4"/>